<proteinExistence type="predicted"/>
<comment type="caution">
    <text evidence="2">The sequence shown here is derived from an EMBL/GenBank/DDBJ whole genome shotgun (WGS) entry which is preliminary data.</text>
</comment>
<dbReference type="AlphaFoldDB" id="A0A9X8ZZK6"/>
<gene>
    <name evidence="2" type="ORF">FC695_42625</name>
</gene>
<accession>A0A9X8ZZK6</accession>
<feature type="transmembrane region" description="Helical" evidence="1">
    <location>
        <begin position="6"/>
        <end position="27"/>
    </location>
</feature>
<name>A0A9X8ZZK6_BACCE</name>
<feature type="non-terminal residue" evidence="2">
    <location>
        <position position="1"/>
    </location>
</feature>
<evidence type="ECO:0000313" key="2">
    <source>
        <dbReference type="EMBL" id="TKI81698.1"/>
    </source>
</evidence>
<protein>
    <submittedName>
        <fullName evidence="2">OFA family MFS transporter</fullName>
    </submittedName>
</protein>
<sequence length="77" mass="8845">DNLGVSQAFLYWGIIVLLLVLIGSFFLREAIVSNAVTETLHNDYTPREMMRTKQVYLLFFMLFTSCMGGLYLISMVK</sequence>
<keyword evidence="1" id="KW-1133">Transmembrane helix</keyword>
<keyword evidence="1" id="KW-0472">Membrane</keyword>
<keyword evidence="1" id="KW-0812">Transmembrane</keyword>
<reference evidence="2 3" key="1">
    <citation type="journal article" date="2019" name="Environ. Microbiol.">
        <title>An active ?-lactamase is a part of an orchestrated cell wall stress resistance network of Bacillus subtilis and related rhizosphere species.</title>
        <authorList>
            <person name="Bucher T."/>
            <person name="Keren-Paz A."/>
            <person name="Hausser J."/>
            <person name="Olender T."/>
            <person name="Cytryn E."/>
            <person name="Kolodkin-Gal I."/>
        </authorList>
    </citation>
    <scope>NUCLEOTIDE SEQUENCE [LARGE SCALE GENOMIC DNA]</scope>
    <source>
        <strain evidence="2 3">I32</strain>
    </source>
</reference>
<feature type="transmembrane region" description="Helical" evidence="1">
    <location>
        <begin position="55"/>
        <end position="74"/>
    </location>
</feature>
<dbReference type="EMBL" id="SZOH01004980">
    <property type="protein sequence ID" value="TKI81698.1"/>
    <property type="molecule type" value="Genomic_DNA"/>
</dbReference>
<feature type="non-terminal residue" evidence="2">
    <location>
        <position position="77"/>
    </location>
</feature>
<evidence type="ECO:0000313" key="3">
    <source>
        <dbReference type="Proteomes" id="UP000308444"/>
    </source>
</evidence>
<organism evidence="2 3">
    <name type="scientific">Bacillus cereus</name>
    <dbReference type="NCBI Taxonomy" id="1396"/>
    <lineage>
        <taxon>Bacteria</taxon>
        <taxon>Bacillati</taxon>
        <taxon>Bacillota</taxon>
        <taxon>Bacilli</taxon>
        <taxon>Bacillales</taxon>
        <taxon>Bacillaceae</taxon>
        <taxon>Bacillus</taxon>
        <taxon>Bacillus cereus group</taxon>
    </lineage>
</organism>
<dbReference type="Proteomes" id="UP000308444">
    <property type="component" value="Unassembled WGS sequence"/>
</dbReference>
<evidence type="ECO:0000256" key="1">
    <source>
        <dbReference type="SAM" id="Phobius"/>
    </source>
</evidence>
<dbReference type="SUPFAM" id="SSF103473">
    <property type="entry name" value="MFS general substrate transporter"/>
    <property type="match status" value="1"/>
</dbReference>
<dbReference type="InterPro" id="IPR036259">
    <property type="entry name" value="MFS_trans_sf"/>
</dbReference>